<dbReference type="VEuPathDB" id="VectorBase:PHUM487610"/>
<dbReference type="PANTHER" id="PTHR15327">
    <property type="entry name" value="MICROFIBRIL-ASSOCIATED PROTEIN"/>
    <property type="match status" value="1"/>
</dbReference>
<proteinExistence type="inferred from homology"/>
<dbReference type="FunCoup" id="E0VWJ6">
    <property type="interactions" value="1582"/>
</dbReference>
<evidence type="ECO:0000313" key="5">
    <source>
        <dbReference type="EMBL" id="EEB17752.1"/>
    </source>
</evidence>
<reference evidence="5" key="2">
    <citation type="submission" date="2007-04" db="EMBL/GenBank/DDBJ databases">
        <title>The genome of the human body louse.</title>
        <authorList>
            <consortium name="The Human Body Louse Genome Consortium"/>
            <person name="Kirkness E."/>
            <person name="Walenz B."/>
            <person name="Hass B."/>
            <person name="Bruggner R."/>
            <person name="Strausberg R."/>
        </authorList>
    </citation>
    <scope>NUCLEOTIDE SEQUENCE</scope>
    <source>
        <strain evidence="5">USDA</strain>
    </source>
</reference>
<gene>
    <name evidence="6" type="primary">8231443</name>
    <name evidence="5" type="ORF">Phum_PHUM487610</name>
</gene>
<dbReference type="CTD" id="8231443"/>
<dbReference type="RefSeq" id="XP_002430490.1">
    <property type="nucleotide sequence ID" value="XM_002430445.1"/>
</dbReference>
<evidence type="ECO:0000313" key="7">
    <source>
        <dbReference type="Proteomes" id="UP000009046"/>
    </source>
</evidence>
<feature type="region of interest" description="Disordered" evidence="3">
    <location>
        <begin position="28"/>
        <end position="244"/>
    </location>
</feature>
<feature type="coiled-coil region" evidence="2">
    <location>
        <begin position="290"/>
        <end position="327"/>
    </location>
</feature>
<dbReference type="GeneID" id="8231443"/>
<dbReference type="OrthoDB" id="1111734at2759"/>
<dbReference type="EMBL" id="AAZO01005910">
    <property type="status" value="NOT_ANNOTATED_CDS"/>
    <property type="molecule type" value="Genomic_DNA"/>
</dbReference>
<name>E0VWJ6_PEDHC</name>
<feature type="compositionally biased region" description="Basic and acidic residues" evidence="3">
    <location>
        <begin position="166"/>
        <end position="183"/>
    </location>
</feature>
<reference evidence="6" key="3">
    <citation type="submission" date="2020-05" db="UniProtKB">
        <authorList>
            <consortium name="EnsemblMetazoa"/>
        </authorList>
    </citation>
    <scope>IDENTIFICATION</scope>
    <source>
        <strain evidence="6">USDA</strain>
    </source>
</reference>
<organism>
    <name type="scientific">Pediculus humanus subsp. corporis</name>
    <name type="common">Body louse</name>
    <dbReference type="NCBI Taxonomy" id="121224"/>
    <lineage>
        <taxon>Eukaryota</taxon>
        <taxon>Metazoa</taxon>
        <taxon>Ecdysozoa</taxon>
        <taxon>Arthropoda</taxon>
        <taxon>Hexapoda</taxon>
        <taxon>Insecta</taxon>
        <taxon>Pterygota</taxon>
        <taxon>Neoptera</taxon>
        <taxon>Paraneoptera</taxon>
        <taxon>Psocodea</taxon>
        <taxon>Troctomorpha</taxon>
        <taxon>Phthiraptera</taxon>
        <taxon>Anoplura</taxon>
        <taxon>Pediculidae</taxon>
        <taxon>Pediculus</taxon>
    </lineage>
</organism>
<feature type="compositionally biased region" description="Acidic residues" evidence="3">
    <location>
        <begin position="188"/>
        <end position="203"/>
    </location>
</feature>
<feature type="domain" description="Micro-fibrillar-associated protein 1 C-terminal" evidence="4">
    <location>
        <begin position="201"/>
        <end position="409"/>
    </location>
</feature>
<feature type="compositionally biased region" description="Basic and acidic residues" evidence="3">
    <location>
        <begin position="78"/>
        <end position="116"/>
    </location>
</feature>
<dbReference type="eggNOG" id="KOG1425">
    <property type="taxonomic scope" value="Eukaryota"/>
</dbReference>
<dbReference type="InterPro" id="IPR009730">
    <property type="entry name" value="MFAP1_C"/>
</dbReference>
<sequence length="452" mass="53194">MNSLIPAVFGIQSTAGAVPVRNDKGEVSMQKVKVHRYVSGKRPDYAPASTSEEESDSEGFVEQQNQRSNKRAHSRSPPVHEEERDFSHNHDKDPRLRRFEKISKIASDDSDSEIRQERHRHILEPEVLEEGDTIIDKREDESSDEGELSDEEIERRRQLLKQKLLSKKEDEDVEILGKEEENKSVASSEEESSEYEEYTDSEPETGPRLKPVFVRKRDRITIMEKEKEAQKQKQAEIESKKMAEERRRHTLKMIEEDIRKEAAIKVGDEVKITDVNTDDENDEVEYEAWKLRELKRIKRDREEREALEKERLELERIRNMTEEERRVELRNNPKIITNKSTKGKYKFLQKYYHRGVFYLDQDDDVFKRDFSSATLEDHFDKTILPKVMQVKNFGRSGRTKYTHLVDQDTTQLDSPWTADTAQNLKFFNNQAAGMRQVFDKPTKIMSKKRSAK</sequence>
<feature type="compositionally biased region" description="Basic and acidic residues" evidence="3">
    <location>
        <begin position="219"/>
        <end position="244"/>
    </location>
</feature>
<feature type="compositionally biased region" description="Acidic residues" evidence="3">
    <location>
        <begin position="141"/>
        <end position="152"/>
    </location>
</feature>
<evidence type="ECO:0000256" key="1">
    <source>
        <dbReference type="ARBA" id="ARBA00008155"/>
    </source>
</evidence>
<keyword evidence="7" id="KW-1185">Reference proteome</keyword>
<evidence type="ECO:0000256" key="2">
    <source>
        <dbReference type="SAM" id="Coils"/>
    </source>
</evidence>
<dbReference type="AlphaFoldDB" id="E0VWJ6"/>
<evidence type="ECO:0000313" key="6">
    <source>
        <dbReference type="EnsemblMetazoa" id="PHUM487610-PA"/>
    </source>
</evidence>
<keyword evidence="2" id="KW-0175">Coiled coil</keyword>
<dbReference type="HOGENOM" id="CLU_023077_1_0_1"/>
<dbReference type="Pfam" id="PF06991">
    <property type="entry name" value="MFAP1"/>
    <property type="match status" value="1"/>
</dbReference>
<dbReference type="OMA" id="FHNERAG"/>
<protein>
    <submittedName>
        <fullName evidence="5 6">Microfibrillar-associated protein, putative</fullName>
    </submittedName>
</protein>
<evidence type="ECO:0000259" key="4">
    <source>
        <dbReference type="Pfam" id="PF06991"/>
    </source>
</evidence>
<comment type="similarity">
    <text evidence="1">Belongs to the MFAP1 family.</text>
</comment>
<accession>E0VWJ6</accession>
<reference evidence="5" key="1">
    <citation type="submission" date="2007-04" db="EMBL/GenBank/DDBJ databases">
        <title>Annotation of Pediculus humanus corporis strain USDA.</title>
        <authorList>
            <person name="Kirkness E."/>
            <person name="Hannick L."/>
            <person name="Hass B."/>
            <person name="Bruggner R."/>
            <person name="Lawson D."/>
            <person name="Bidwell S."/>
            <person name="Joardar V."/>
            <person name="Caler E."/>
            <person name="Walenz B."/>
            <person name="Inman J."/>
            <person name="Schobel S."/>
            <person name="Galinsky K."/>
            <person name="Amedeo P."/>
            <person name="Strausberg R."/>
        </authorList>
    </citation>
    <scope>NUCLEOTIDE SEQUENCE</scope>
    <source>
        <strain evidence="5">USDA</strain>
    </source>
</reference>
<dbReference type="EMBL" id="DS235822">
    <property type="protein sequence ID" value="EEB17752.1"/>
    <property type="molecule type" value="Genomic_DNA"/>
</dbReference>
<dbReference type="InterPro" id="IPR033194">
    <property type="entry name" value="MFAP1"/>
</dbReference>
<dbReference type="KEGG" id="phu:Phum_PHUM487610"/>
<dbReference type="Proteomes" id="UP000009046">
    <property type="component" value="Unassembled WGS sequence"/>
</dbReference>
<dbReference type="EnsemblMetazoa" id="PHUM487610-RA">
    <property type="protein sequence ID" value="PHUM487610-PA"/>
    <property type="gene ID" value="PHUM487610"/>
</dbReference>
<dbReference type="STRING" id="121224.E0VWJ6"/>
<dbReference type="InParanoid" id="E0VWJ6"/>
<evidence type="ECO:0000256" key="3">
    <source>
        <dbReference type="SAM" id="MobiDB-lite"/>
    </source>
</evidence>